<dbReference type="Pfam" id="PF01804">
    <property type="entry name" value="Penicil_amidase"/>
    <property type="match status" value="1"/>
</dbReference>
<dbReference type="RefSeq" id="WP_143419629.1">
    <property type="nucleotide sequence ID" value="NZ_VJXR01000072.1"/>
</dbReference>
<dbReference type="AlphaFoldDB" id="A0A552WMC4"/>
<dbReference type="PIRSF" id="PIRSF001227">
    <property type="entry name" value="Pen_acylase"/>
    <property type="match status" value="1"/>
</dbReference>
<evidence type="ECO:0000256" key="3">
    <source>
        <dbReference type="ARBA" id="ARBA00023145"/>
    </source>
</evidence>
<protein>
    <submittedName>
        <fullName evidence="7">Penicillin acylase family protein</fullName>
    </submittedName>
</protein>
<feature type="binding site" evidence="5">
    <location>
        <position position="371"/>
    </location>
    <ligand>
        <name>Ca(2+)</name>
        <dbReference type="ChEBI" id="CHEBI:29108"/>
    </ligand>
</feature>
<feature type="active site" description="Nucleophile" evidence="4">
    <location>
        <position position="293"/>
    </location>
</feature>
<comment type="caution">
    <text evidence="7">The sequence shown here is derived from an EMBL/GenBank/DDBJ whole genome shotgun (WGS) entry which is preliminary data.</text>
</comment>
<dbReference type="Gene3D" id="2.30.120.10">
    <property type="match status" value="1"/>
</dbReference>
<sequence>MSVLRKVAIAVVAIVVVAAVVSAGLALVLVRRPLPAHDGAATLDGLAAEVSVVRDERGIPQIYAASDADLMRAQGYVHAQDRFFEMDYRRHVTAGRLSELVGANEAALAADQVVRTMGWRRVAEQEWELLSDETRALYTAYADGVNAYLDGREASRLGVEYTVLGMQTTLRDVEPWQPVDSIAWLKAMAWDLSANYEEELGRATALRPLGGDVARVEELYPDYPYDLNAPIIPTAPENPAPENPAAGTPAAPASAEPASAVTDARGAVQALARTADLLAAVPVLVGEGPYAGSNSFAVAAEHTGTGAPLLANDPHLGLTAPGVWYQVGLHCTEQTPQCTFDVSGFSFSGLPGVVIGQNAGLAWGLTNLPVDAMDLTLERIYEDGTYLRDGARVPLEMRRETIEVNDGDAVTLSVASTEHGPIVSEVLPATGVAGTVPVPEGAPPAGFSGYAVALQWTALQPGRSAEAIFALDRAAGPDDVAAAAALLAAPAQNILYATAGGDIGSQAAGRTPVRAAVPDVPVPADGSWPRPGWDSRYDWQGDVPPETMPAVRNPAEGYLVAANQAAMPAGQGPFLTNDWDAGYRAERIRELLAQRVGAGDAVDVDAANAIMVDDASPFGPALVPSLLQVDVDDDFVAEAVDELRSWSAEGFPTATDSAGAAYFNAVWTAVLQLTFADDLPSSQTPDGGSRWLRVVELLLEDPQNPWWDDRTTVNIVEGRDEILRQALVTARQQLTNSMGKNPADWEWGQIHQLRLEHPVLGGDTVPDLVRRLVNPAPVPVAGGSSVVDAMGYDAAARDALGRTDFSVTAGPSMRMVVDLADPDASTWVAGPGSSGHPGSPHYTDQMRAWARGETFPWPVTRAAVDEARADVMTLRPPD</sequence>
<comment type="similarity">
    <text evidence="1">Belongs to the peptidase S45 family.</text>
</comment>
<gene>
    <name evidence="7" type="ORF">FJ693_16890</name>
</gene>
<evidence type="ECO:0000256" key="2">
    <source>
        <dbReference type="ARBA" id="ARBA00022801"/>
    </source>
</evidence>
<dbReference type="GO" id="GO:0016811">
    <property type="term" value="F:hydrolase activity, acting on carbon-nitrogen (but not peptide) bonds, in linear amides"/>
    <property type="evidence" value="ECO:0007669"/>
    <property type="project" value="InterPro"/>
</dbReference>
<dbReference type="PANTHER" id="PTHR34218">
    <property type="entry name" value="PEPTIDASE S45 PENICILLIN AMIDASE"/>
    <property type="match status" value="1"/>
</dbReference>
<feature type="compositionally biased region" description="Low complexity" evidence="6">
    <location>
        <begin position="243"/>
        <end position="256"/>
    </location>
</feature>
<dbReference type="InterPro" id="IPR043146">
    <property type="entry name" value="Penicillin_amidase_N_B-knob"/>
</dbReference>
<evidence type="ECO:0000313" key="7">
    <source>
        <dbReference type="EMBL" id="TRW43643.1"/>
    </source>
</evidence>
<dbReference type="Gene3D" id="1.10.1400.10">
    <property type="match status" value="1"/>
</dbReference>
<evidence type="ECO:0000313" key="8">
    <source>
        <dbReference type="Proteomes" id="UP000318693"/>
    </source>
</evidence>
<dbReference type="InterPro" id="IPR043147">
    <property type="entry name" value="Penicillin_amidase_A-knob"/>
</dbReference>
<reference evidence="7 8" key="1">
    <citation type="submission" date="2019-07" db="EMBL/GenBank/DDBJ databases">
        <title>Georgenia wutianyii sp. nov. and Georgenia *** sp. nov. isolated from plateau pika (Ochotona curzoniae) in the Qinghai-Tibet plateau of China.</title>
        <authorList>
            <person name="Tian Z."/>
        </authorList>
    </citation>
    <scope>NUCLEOTIDE SEQUENCE [LARGE SCALE GENOMIC DNA]</scope>
    <source>
        <strain evidence="7 8">Z446</strain>
    </source>
</reference>
<keyword evidence="8" id="KW-1185">Reference proteome</keyword>
<keyword evidence="5" id="KW-0479">Metal-binding</keyword>
<dbReference type="EMBL" id="VJXR01000072">
    <property type="protein sequence ID" value="TRW43643.1"/>
    <property type="molecule type" value="Genomic_DNA"/>
</dbReference>
<dbReference type="GO" id="GO:0017000">
    <property type="term" value="P:antibiotic biosynthetic process"/>
    <property type="evidence" value="ECO:0007669"/>
    <property type="project" value="InterPro"/>
</dbReference>
<evidence type="ECO:0000256" key="4">
    <source>
        <dbReference type="PIRSR" id="PIRSR001227-1"/>
    </source>
</evidence>
<evidence type="ECO:0000256" key="6">
    <source>
        <dbReference type="SAM" id="MobiDB-lite"/>
    </source>
</evidence>
<dbReference type="InterPro" id="IPR014395">
    <property type="entry name" value="Pen/GL7ACA/AHL_acylase"/>
</dbReference>
<dbReference type="InterPro" id="IPR023343">
    <property type="entry name" value="Penicillin_amidase_dom1"/>
</dbReference>
<dbReference type="GO" id="GO:0046872">
    <property type="term" value="F:metal ion binding"/>
    <property type="evidence" value="ECO:0007669"/>
    <property type="project" value="UniProtKB-KW"/>
</dbReference>
<dbReference type="CDD" id="cd03747">
    <property type="entry name" value="Ntn_PGA_like"/>
    <property type="match status" value="1"/>
</dbReference>
<evidence type="ECO:0000256" key="5">
    <source>
        <dbReference type="PIRSR" id="PIRSR001227-2"/>
    </source>
</evidence>
<keyword evidence="3" id="KW-0865">Zymogen</keyword>
<feature type="binding site" evidence="5">
    <location>
        <position position="374"/>
    </location>
    <ligand>
        <name>Ca(2+)</name>
        <dbReference type="ChEBI" id="CHEBI:29108"/>
    </ligand>
</feature>
<dbReference type="Gene3D" id="3.60.20.10">
    <property type="entry name" value="Glutamine Phosphoribosylpyrophosphate, subunit 1, domain 1"/>
    <property type="match status" value="1"/>
</dbReference>
<dbReference type="PANTHER" id="PTHR34218:SF4">
    <property type="entry name" value="ACYL-HOMOSERINE LACTONE ACYLASE QUIP"/>
    <property type="match status" value="1"/>
</dbReference>
<dbReference type="InterPro" id="IPR029055">
    <property type="entry name" value="Ntn_hydrolases_N"/>
</dbReference>
<dbReference type="Gene3D" id="1.10.439.10">
    <property type="entry name" value="Penicillin Amidohydrolase, domain 1"/>
    <property type="match status" value="1"/>
</dbReference>
<dbReference type="SUPFAM" id="SSF56235">
    <property type="entry name" value="N-terminal nucleophile aminohydrolases (Ntn hydrolases)"/>
    <property type="match status" value="1"/>
</dbReference>
<name>A0A552WMC4_9MICO</name>
<keyword evidence="5" id="KW-0106">Calcium</keyword>
<dbReference type="Proteomes" id="UP000318693">
    <property type="component" value="Unassembled WGS sequence"/>
</dbReference>
<dbReference type="InterPro" id="IPR002692">
    <property type="entry name" value="S45"/>
</dbReference>
<keyword evidence="2" id="KW-0378">Hydrolase</keyword>
<organism evidence="7 8">
    <name type="scientific">Georgenia yuyongxinii</name>
    <dbReference type="NCBI Taxonomy" id="2589797"/>
    <lineage>
        <taxon>Bacteria</taxon>
        <taxon>Bacillati</taxon>
        <taxon>Actinomycetota</taxon>
        <taxon>Actinomycetes</taxon>
        <taxon>Micrococcales</taxon>
        <taxon>Bogoriellaceae</taxon>
        <taxon>Georgenia</taxon>
    </lineage>
</organism>
<feature type="region of interest" description="Disordered" evidence="6">
    <location>
        <begin position="232"/>
        <end position="256"/>
    </location>
</feature>
<evidence type="ECO:0000256" key="1">
    <source>
        <dbReference type="ARBA" id="ARBA00006586"/>
    </source>
</evidence>
<feature type="binding site" evidence="5">
    <location>
        <position position="199"/>
    </location>
    <ligand>
        <name>Ca(2+)</name>
        <dbReference type="ChEBI" id="CHEBI:29108"/>
    </ligand>
</feature>
<feature type="region of interest" description="Disordered" evidence="6">
    <location>
        <begin position="517"/>
        <end position="538"/>
    </location>
</feature>
<proteinExistence type="inferred from homology"/>
<comment type="cofactor">
    <cofactor evidence="5">
        <name>Ca(2+)</name>
        <dbReference type="ChEBI" id="CHEBI:29108"/>
    </cofactor>
    <text evidence="5">Binds 1 Ca(2+) ion per dimer.</text>
</comment>
<accession>A0A552WMC4</accession>